<gene>
    <name evidence="2" type="ORF">SAMN05192553_10452</name>
</gene>
<proteinExistence type="predicted"/>
<dbReference type="EMBL" id="FNZH01000004">
    <property type="protein sequence ID" value="SEJ45781.1"/>
    <property type="molecule type" value="Genomic_DNA"/>
</dbReference>
<organism evidence="2 3">
    <name type="scientific">Cyclobacterium xiamenense</name>
    <dbReference type="NCBI Taxonomy" id="1297121"/>
    <lineage>
        <taxon>Bacteria</taxon>
        <taxon>Pseudomonadati</taxon>
        <taxon>Bacteroidota</taxon>
        <taxon>Cytophagia</taxon>
        <taxon>Cytophagales</taxon>
        <taxon>Cyclobacteriaceae</taxon>
        <taxon>Cyclobacterium</taxon>
    </lineage>
</organism>
<keyword evidence="3" id="KW-1185">Reference proteome</keyword>
<reference evidence="3" key="1">
    <citation type="submission" date="2016-10" db="EMBL/GenBank/DDBJ databases">
        <authorList>
            <person name="Varghese N."/>
            <person name="Submissions S."/>
        </authorList>
    </citation>
    <scope>NUCLEOTIDE SEQUENCE [LARGE SCALE GENOMIC DNA]</scope>
    <source>
        <strain evidence="3">IBRC-M 10761</strain>
    </source>
</reference>
<protein>
    <submittedName>
        <fullName evidence="2">Uncharacterized protein</fullName>
    </submittedName>
</protein>
<accession>A0A1H6YX64</accession>
<keyword evidence="1" id="KW-0732">Signal</keyword>
<name>A0A1H6YX64_9BACT</name>
<feature type="chain" id="PRO_5011502613" evidence="1">
    <location>
        <begin position="21"/>
        <end position="158"/>
    </location>
</feature>
<dbReference type="Proteomes" id="UP000199403">
    <property type="component" value="Unassembled WGS sequence"/>
</dbReference>
<evidence type="ECO:0000256" key="1">
    <source>
        <dbReference type="SAM" id="SignalP"/>
    </source>
</evidence>
<dbReference type="AlphaFoldDB" id="A0A1H6YX64"/>
<dbReference type="STRING" id="1416801.SAMN05192553_10452"/>
<feature type="signal peptide" evidence="1">
    <location>
        <begin position="1"/>
        <end position="20"/>
    </location>
</feature>
<evidence type="ECO:0000313" key="3">
    <source>
        <dbReference type="Proteomes" id="UP000199403"/>
    </source>
</evidence>
<evidence type="ECO:0000313" key="2">
    <source>
        <dbReference type="EMBL" id="SEJ45781.1"/>
    </source>
</evidence>
<sequence length="158" mass="17149">MTRFLSLFFVISFTSAAAFGQSPWIVKSFPNASNSVPSFSDFGSSTSKAVGNDFLTDHTLTQFTNKDPFGWNDFNKGTRLVLPVKVARAQWNMPIVDLSKGFSSKLPIKSSFGDFSSRMPIVGEKLALPESGRRYLFEGTPLPLPGGPGGASVFMPGR</sequence>